<sequence length="624" mass="70079">MAHISPCFLSTPKPKTETRNTLWLTALKHQVSLKAFKHLSGSLASTTFRPHCSSVYLQTSTSGHIMMAKPFWKKKQPESIFPDGIKVWNDNKNAIVDVCFVHGLTGDRDKTWTAEGQPEPWPTTLLAQKLPQARLLTYGYDAYCVKSSVASMNNLFNHGINFLNDLTNDRHDHRATSRPIIFVAHSLGGLVCKVALTRSRNNADKHLQAIFDKFIGIVFMGTPHHGSWMTEWGLISVKALGIIKSVNDNLLQVLKVNNQHLELLQAEFTALIRGYQKAHRHPAIACFYEELPLSTTGKVVVTQTSATIDGYASLSIHADHRNMVKFSSSEENGFKRLFAQLERWKDTAKPLSQPFTKAQGVLRRVLTSIDSSNLPNKKHQQSLSYPTTGTPGSSRSTLLRHAVSDTINKPGMSISLAGESYAFVGPKENLYDAPKGDRHGNRYIAVGTNGSWYRSVICFTINILLAYSENVRTEYPKLYKWLQGTKTSGCPTQVMLGPEQCFFLRIGSEYYGSFNDQSLKKQDLKMVRRVWLGFGKSYIVERFDGGLSWNLHGYYGKLERRIKEGINGCKKIKDLAMNLENPASYAIVMTNNASDRMSAGTFPDSTWQKYMTSNFGTKWGKEHS</sequence>
<evidence type="ECO:0000256" key="5">
    <source>
        <dbReference type="ARBA" id="ARBA00022824"/>
    </source>
</evidence>
<evidence type="ECO:0000313" key="10">
    <source>
        <dbReference type="EMBL" id="KAJ3577412.1"/>
    </source>
</evidence>
<dbReference type="PANTHER" id="PTHR48182:SF2">
    <property type="entry name" value="PROTEIN SERAC1"/>
    <property type="match status" value="1"/>
</dbReference>
<keyword evidence="6" id="KW-0496">Mitochondrion</keyword>
<dbReference type="InterPro" id="IPR052374">
    <property type="entry name" value="SERAC1"/>
</dbReference>
<dbReference type="InterPro" id="IPR007751">
    <property type="entry name" value="DUF676_lipase-like"/>
</dbReference>
<accession>A0A9W8NJ28</accession>
<reference evidence="10" key="1">
    <citation type="submission" date="2022-07" db="EMBL/GenBank/DDBJ databases">
        <title>Genome Sequence of Xylaria arbuscula.</title>
        <authorList>
            <person name="Buettner E."/>
        </authorList>
    </citation>
    <scope>NUCLEOTIDE SEQUENCE</scope>
    <source>
        <strain evidence="10">VT107</strain>
    </source>
</reference>
<dbReference type="VEuPathDB" id="FungiDB:F4678DRAFT_434417"/>
<dbReference type="InterPro" id="IPR029058">
    <property type="entry name" value="AB_hydrolase_fold"/>
</dbReference>
<comment type="subcellular location">
    <subcellularLocation>
        <location evidence="2">Endoplasmic reticulum</location>
    </subcellularLocation>
    <subcellularLocation>
        <location evidence="3">Membrane</location>
    </subcellularLocation>
    <subcellularLocation>
        <location evidence="1">Mitochondrion</location>
    </subcellularLocation>
</comment>
<evidence type="ECO:0000256" key="8">
    <source>
        <dbReference type="SAM" id="MobiDB-lite"/>
    </source>
</evidence>
<evidence type="ECO:0000256" key="2">
    <source>
        <dbReference type="ARBA" id="ARBA00004240"/>
    </source>
</evidence>
<organism evidence="10 11">
    <name type="scientific">Xylaria arbuscula</name>
    <dbReference type="NCBI Taxonomy" id="114810"/>
    <lineage>
        <taxon>Eukaryota</taxon>
        <taxon>Fungi</taxon>
        <taxon>Dikarya</taxon>
        <taxon>Ascomycota</taxon>
        <taxon>Pezizomycotina</taxon>
        <taxon>Sordariomycetes</taxon>
        <taxon>Xylariomycetidae</taxon>
        <taxon>Xylariales</taxon>
        <taxon>Xylariaceae</taxon>
        <taxon>Xylaria</taxon>
    </lineage>
</organism>
<dbReference type="PANTHER" id="PTHR48182">
    <property type="entry name" value="PROTEIN SERAC1"/>
    <property type="match status" value="1"/>
</dbReference>
<dbReference type="Proteomes" id="UP001148614">
    <property type="component" value="Unassembled WGS sequence"/>
</dbReference>
<name>A0A9W8NJ28_9PEZI</name>
<keyword evidence="7" id="KW-0472">Membrane</keyword>
<dbReference type="SUPFAM" id="SSF53474">
    <property type="entry name" value="alpha/beta-Hydrolases"/>
    <property type="match status" value="1"/>
</dbReference>
<dbReference type="Pfam" id="PF05057">
    <property type="entry name" value="DUF676"/>
    <property type="match status" value="1"/>
</dbReference>
<evidence type="ECO:0000256" key="7">
    <source>
        <dbReference type="ARBA" id="ARBA00023136"/>
    </source>
</evidence>
<comment type="caution">
    <text evidence="10">The sequence shown here is derived from an EMBL/GenBank/DDBJ whole genome shotgun (WGS) entry which is preliminary data.</text>
</comment>
<evidence type="ECO:0000256" key="6">
    <source>
        <dbReference type="ARBA" id="ARBA00023128"/>
    </source>
</evidence>
<dbReference type="GO" id="GO:0005739">
    <property type="term" value="C:mitochondrion"/>
    <property type="evidence" value="ECO:0007669"/>
    <property type="project" value="UniProtKB-SubCell"/>
</dbReference>
<gene>
    <name evidence="10" type="ORF">NPX13_g3160</name>
</gene>
<dbReference type="EMBL" id="JANPWZ010000375">
    <property type="protein sequence ID" value="KAJ3577412.1"/>
    <property type="molecule type" value="Genomic_DNA"/>
</dbReference>
<comment type="similarity">
    <text evidence="4">Belongs to the putative lipase ROG1 family.</text>
</comment>
<evidence type="ECO:0000259" key="9">
    <source>
        <dbReference type="Pfam" id="PF05057"/>
    </source>
</evidence>
<protein>
    <recommendedName>
        <fullName evidence="9">DUF676 domain-containing protein</fullName>
    </recommendedName>
</protein>
<evidence type="ECO:0000256" key="3">
    <source>
        <dbReference type="ARBA" id="ARBA00004370"/>
    </source>
</evidence>
<feature type="region of interest" description="Disordered" evidence="8">
    <location>
        <begin position="372"/>
        <end position="395"/>
    </location>
</feature>
<dbReference type="AlphaFoldDB" id="A0A9W8NJ28"/>
<dbReference type="GO" id="GO:0005783">
    <property type="term" value="C:endoplasmic reticulum"/>
    <property type="evidence" value="ECO:0007669"/>
    <property type="project" value="UniProtKB-SubCell"/>
</dbReference>
<keyword evidence="5" id="KW-0256">Endoplasmic reticulum</keyword>
<evidence type="ECO:0000256" key="1">
    <source>
        <dbReference type="ARBA" id="ARBA00004173"/>
    </source>
</evidence>
<dbReference type="Gene3D" id="3.40.50.1820">
    <property type="entry name" value="alpha/beta hydrolase"/>
    <property type="match status" value="1"/>
</dbReference>
<proteinExistence type="inferred from homology"/>
<evidence type="ECO:0000313" key="11">
    <source>
        <dbReference type="Proteomes" id="UP001148614"/>
    </source>
</evidence>
<feature type="domain" description="DUF676" evidence="9">
    <location>
        <begin position="172"/>
        <end position="263"/>
    </location>
</feature>
<feature type="compositionally biased region" description="Low complexity" evidence="8">
    <location>
        <begin position="382"/>
        <end position="395"/>
    </location>
</feature>
<evidence type="ECO:0000256" key="4">
    <source>
        <dbReference type="ARBA" id="ARBA00007920"/>
    </source>
</evidence>
<keyword evidence="11" id="KW-1185">Reference proteome</keyword>
<dbReference type="GO" id="GO:0016020">
    <property type="term" value="C:membrane"/>
    <property type="evidence" value="ECO:0007669"/>
    <property type="project" value="UniProtKB-SubCell"/>
</dbReference>